<dbReference type="InterPro" id="IPR001005">
    <property type="entry name" value="SANT/Myb"/>
</dbReference>
<dbReference type="CDD" id="cd00167">
    <property type="entry name" value="SANT"/>
    <property type="match status" value="3"/>
</dbReference>
<evidence type="ECO:0000313" key="10">
    <source>
        <dbReference type="EnsemblPlants" id="Kaladp0048s0285.2.v1.1"/>
    </source>
</evidence>
<evidence type="ECO:0000256" key="4">
    <source>
        <dbReference type="ARBA" id="ARBA00023125"/>
    </source>
</evidence>
<dbReference type="Pfam" id="PF00249">
    <property type="entry name" value="Myb_DNA-binding"/>
    <property type="match status" value="3"/>
</dbReference>
<dbReference type="Gramene" id="Kaladp0048s0285.2.v1.1">
    <property type="protein sequence ID" value="Kaladp0048s0285.2.v1.1"/>
    <property type="gene ID" value="Kaladp0048s0285.v1.1"/>
</dbReference>
<keyword evidence="3" id="KW-0805">Transcription regulation</keyword>
<feature type="domain" description="HTH myb-type" evidence="9">
    <location>
        <begin position="49"/>
        <end position="98"/>
    </location>
</feature>
<feature type="domain" description="Myb-like" evidence="8">
    <location>
        <begin position="99"/>
        <end position="150"/>
    </location>
</feature>
<dbReference type="GO" id="GO:0000981">
    <property type="term" value="F:DNA-binding transcription factor activity, RNA polymerase II-specific"/>
    <property type="evidence" value="ECO:0007669"/>
    <property type="project" value="TreeGrafter"/>
</dbReference>
<protein>
    <submittedName>
        <fullName evidence="10">Uncharacterized protein</fullName>
    </submittedName>
</protein>
<feature type="compositionally biased region" description="Low complexity" evidence="7">
    <location>
        <begin position="11"/>
        <end position="25"/>
    </location>
</feature>
<feature type="compositionally biased region" description="Basic residues" evidence="7">
    <location>
        <begin position="39"/>
        <end position="52"/>
    </location>
</feature>
<keyword evidence="11" id="KW-1185">Reference proteome</keyword>
<evidence type="ECO:0000259" key="9">
    <source>
        <dbReference type="PROSITE" id="PS51294"/>
    </source>
</evidence>
<name>A0A7N0TXD3_KALFE</name>
<dbReference type="AlphaFoldDB" id="A0A7N0TXD3"/>
<feature type="domain" description="HTH myb-type" evidence="9">
    <location>
        <begin position="155"/>
        <end position="205"/>
    </location>
</feature>
<dbReference type="GO" id="GO:0005634">
    <property type="term" value="C:nucleus"/>
    <property type="evidence" value="ECO:0007669"/>
    <property type="project" value="UniProtKB-SubCell"/>
</dbReference>
<dbReference type="EnsemblPlants" id="Kaladp0048s0285.1.v1.1">
    <property type="protein sequence ID" value="Kaladp0048s0285.1.v1.1"/>
    <property type="gene ID" value="Kaladp0048s0285.v1.1"/>
</dbReference>
<proteinExistence type="predicted"/>
<dbReference type="PANTHER" id="PTHR45614">
    <property type="entry name" value="MYB PROTEIN-RELATED"/>
    <property type="match status" value="1"/>
</dbReference>
<evidence type="ECO:0000256" key="2">
    <source>
        <dbReference type="ARBA" id="ARBA00022737"/>
    </source>
</evidence>
<dbReference type="EnsemblPlants" id="Kaladp0048s0285.2.v1.1">
    <property type="protein sequence ID" value="Kaladp0048s0285.2.v1.1"/>
    <property type="gene ID" value="Kaladp0048s0285.v1.1"/>
</dbReference>
<keyword evidence="2" id="KW-0677">Repeat</keyword>
<dbReference type="Gramene" id="Kaladp0048s0285.1.v1.1">
    <property type="protein sequence ID" value="Kaladp0048s0285.1.v1.1"/>
    <property type="gene ID" value="Kaladp0048s0285.v1.1"/>
</dbReference>
<dbReference type="SUPFAM" id="SSF46689">
    <property type="entry name" value="Homeodomain-like"/>
    <property type="match status" value="2"/>
</dbReference>
<dbReference type="PANTHER" id="PTHR45614:SF194">
    <property type="entry name" value="TRANSCRIPTION FACTOR MYB3R-3-RELATED"/>
    <property type="match status" value="1"/>
</dbReference>
<comment type="subcellular location">
    <subcellularLocation>
        <location evidence="1">Nucleus</location>
    </subcellularLocation>
</comment>
<feature type="domain" description="HTH myb-type" evidence="9">
    <location>
        <begin position="99"/>
        <end position="154"/>
    </location>
</feature>
<evidence type="ECO:0000256" key="3">
    <source>
        <dbReference type="ARBA" id="ARBA00023015"/>
    </source>
</evidence>
<evidence type="ECO:0000256" key="5">
    <source>
        <dbReference type="ARBA" id="ARBA00023163"/>
    </source>
</evidence>
<keyword evidence="4" id="KW-0238">DNA-binding</keyword>
<dbReference type="PROSITE" id="PS51294">
    <property type="entry name" value="HTH_MYB"/>
    <property type="match status" value="3"/>
</dbReference>
<feature type="domain" description="Myb-like" evidence="8">
    <location>
        <begin position="52"/>
        <end position="98"/>
    </location>
</feature>
<dbReference type="Gene3D" id="1.10.10.60">
    <property type="entry name" value="Homeodomain-like"/>
    <property type="match status" value="3"/>
</dbReference>
<dbReference type="FunFam" id="1.10.10.60:FF:000010">
    <property type="entry name" value="Transcriptional activator Myb isoform A"/>
    <property type="match status" value="1"/>
</dbReference>
<dbReference type="InterPro" id="IPR017930">
    <property type="entry name" value="Myb_dom"/>
</dbReference>
<evidence type="ECO:0000256" key="1">
    <source>
        <dbReference type="ARBA" id="ARBA00004123"/>
    </source>
</evidence>
<evidence type="ECO:0000256" key="6">
    <source>
        <dbReference type="ARBA" id="ARBA00023242"/>
    </source>
</evidence>
<evidence type="ECO:0000256" key="7">
    <source>
        <dbReference type="SAM" id="MobiDB-lite"/>
    </source>
</evidence>
<accession>A0A7N0TXD3</accession>
<organism evidence="10 11">
    <name type="scientific">Kalanchoe fedtschenkoi</name>
    <name type="common">Lavender scallops</name>
    <name type="synonym">South American air plant</name>
    <dbReference type="NCBI Taxonomy" id="63787"/>
    <lineage>
        <taxon>Eukaryota</taxon>
        <taxon>Viridiplantae</taxon>
        <taxon>Streptophyta</taxon>
        <taxon>Embryophyta</taxon>
        <taxon>Tracheophyta</taxon>
        <taxon>Spermatophyta</taxon>
        <taxon>Magnoliopsida</taxon>
        <taxon>eudicotyledons</taxon>
        <taxon>Gunneridae</taxon>
        <taxon>Pentapetalae</taxon>
        <taxon>Saxifragales</taxon>
        <taxon>Crassulaceae</taxon>
        <taxon>Kalanchoe</taxon>
    </lineage>
</organism>
<evidence type="ECO:0000313" key="11">
    <source>
        <dbReference type="Proteomes" id="UP000594263"/>
    </source>
</evidence>
<dbReference type="GO" id="GO:0000978">
    <property type="term" value="F:RNA polymerase II cis-regulatory region sequence-specific DNA binding"/>
    <property type="evidence" value="ECO:0007669"/>
    <property type="project" value="TreeGrafter"/>
</dbReference>
<sequence length="529" mass="59055">MVELCLENKQSVPTSSSSYSDETVSARSPGFSSPATNSSHRRRTTGPVRRVKGGWTPREDDLLRQAVEEFKGKSWKKIAEFFPGRSEVQCLHRWQKVLDPDLVKGPWTQEEDDKITEMVAGYGPTKWSLIAKALPGRIGKQCRERWHNHLNPEIKRDSWTLEEELALMNAHRAHGNKWAEIAKALPGRSDNAIKNHWNSSLKKKMGFYVANGSLPPITKTGSPRGVMNMKKQGKRVKFPVRSAGESGSNAEKITGITVCCKLEGDLFETQALLEDALYSSGTPSNDSEDAKSIRNQRLCPDIQCSFSGLVFKEKQNCGGPGSMDGTKVTGSEQLHSCLYYEPPKFNIVGRTDSGLLNMPHSDCRHGPPLSPARFHSPLGEKRLDSCIRSPEHILKSAARTFQNTPSIFRKRRSETQLQSPSTKSDSAEEELMSEYSLNDGKNLKSDEIRKFESGDELFFGSTTHLSSSKDGESYGKSLNTFNRYRLTYKRTAILKSVEKRLDLTFAGLAVKDCSPTTEGSQCTNNFEMT</sequence>
<dbReference type="SMART" id="SM00717">
    <property type="entry name" value="SANT"/>
    <property type="match status" value="3"/>
</dbReference>
<keyword evidence="6" id="KW-0539">Nucleus</keyword>
<keyword evidence="5" id="KW-0804">Transcription</keyword>
<feature type="region of interest" description="Disordered" evidence="7">
    <location>
        <begin position="1"/>
        <end position="55"/>
    </location>
</feature>
<dbReference type="InterPro" id="IPR009057">
    <property type="entry name" value="Homeodomain-like_sf"/>
</dbReference>
<feature type="domain" description="Myb-like" evidence="8">
    <location>
        <begin position="151"/>
        <end position="201"/>
    </location>
</feature>
<dbReference type="Proteomes" id="UP000594263">
    <property type="component" value="Unplaced"/>
</dbReference>
<evidence type="ECO:0000259" key="8">
    <source>
        <dbReference type="PROSITE" id="PS50090"/>
    </source>
</evidence>
<dbReference type="PROSITE" id="PS50090">
    <property type="entry name" value="MYB_LIKE"/>
    <property type="match status" value="3"/>
</dbReference>
<reference evidence="10" key="1">
    <citation type="submission" date="2021-01" db="UniProtKB">
        <authorList>
            <consortium name="EnsemblPlants"/>
        </authorList>
    </citation>
    <scope>IDENTIFICATION</scope>
</reference>
<dbReference type="FunFam" id="1.10.10.60:FF:000016">
    <property type="entry name" value="Transcriptional activator Myb isoform A"/>
    <property type="match status" value="1"/>
</dbReference>
<dbReference type="InterPro" id="IPR050560">
    <property type="entry name" value="MYB_TF"/>
</dbReference>